<dbReference type="STRING" id="312017.Q22PK5"/>
<dbReference type="InterPro" id="IPR023631">
    <property type="entry name" value="Amidase_dom"/>
</dbReference>
<dbReference type="AlphaFoldDB" id="Q22PK5"/>
<dbReference type="HOGENOM" id="CLU_009600_9_3_1"/>
<dbReference type="InterPro" id="IPR052096">
    <property type="entry name" value="Endocannabinoid_amidase"/>
</dbReference>
<dbReference type="Gene3D" id="3.90.1300.10">
    <property type="entry name" value="Amidase signature (AS) domain"/>
    <property type="match status" value="1"/>
</dbReference>
<evidence type="ECO:0000313" key="6">
    <source>
        <dbReference type="Proteomes" id="UP000009168"/>
    </source>
</evidence>
<dbReference type="PANTHER" id="PTHR45847">
    <property type="entry name" value="FATTY ACID AMIDE HYDROLASE"/>
    <property type="match status" value="1"/>
</dbReference>
<sequence length="609" mass="68905">MEIQIRRLFEKQISLKYPAYAVGAYLGLKMTSSILRSIVKKVRILIQKKKVREFIQQRDANLQNLKIPTPNLSEEVIRLVLDSDITNLKKLLEAKTVTSVDLVNIYSKRVQQYGVQYGIITHLKYDEAIEAAKECDRLRQENSPLCQLPLFGIPISMKETFEEKGYPSTVGSSFRINRISEEDGFCVKLLKSGGAIPFLRTNVPQAAMLFESANEVYGRVQNPWDRTKYAGGSSGGEGAAVAARMSPGGMGSDLGGSIRIPAAMCGVYGFKPTAQRTIMSGHTLYSEAFNGQRTVLCATGPIGKSVDDLVLFFRQLSDPQYLQKFKLFEKDPFFPLQQINEAELTNNKKQRRFGYFKTLELFDCTVANQRAVEIAVEKLRAQGHQLVEITLPNVESISEGFIQFLVADGFEGIYDLLSQEDTIQEYMPINFFTSTPAGVKRVLSFLLKLLGQKSTAKLLPQTNRLKVEELNRLQYQISVLQQQYLRVFDDYEIEAIICPSFGTPALPHSSSVDSTPICLYTYIWNYINFPCGVLPVTKVLKDEQHLKNTRNKELPAKRVDFYMSQNTEGLPVNIQVVAPPFKEETCLNVMKMLDDEIQFYKHNSYPELK</sequence>
<dbReference type="Proteomes" id="UP000009168">
    <property type="component" value="Unassembled WGS sequence"/>
</dbReference>
<evidence type="ECO:0000256" key="2">
    <source>
        <dbReference type="ARBA" id="ARBA00022801"/>
    </source>
</evidence>
<dbReference type="KEGG" id="tet:TTHERM_00361390"/>
<feature type="active site" description="Charge relay system" evidence="3">
    <location>
        <position position="158"/>
    </location>
</feature>
<proteinExistence type="inferred from homology"/>
<dbReference type="PIRSF" id="PIRSF001221">
    <property type="entry name" value="Amidase_fungi"/>
    <property type="match status" value="1"/>
</dbReference>
<dbReference type="PROSITE" id="PS00571">
    <property type="entry name" value="AMIDASES"/>
    <property type="match status" value="1"/>
</dbReference>
<feature type="domain" description="Amidase" evidence="4">
    <location>
        <begin position="101"/>
        <end position="587"/>
    </location>
</feature>
<dbReference type="eggNOG" id="KOG1212">
    <property type="taxonomic scope" value="Eukaryota"/>
</dbReference>
<keyword evidence="6" id="KW-1185">Reference proteome</keyword>
<dbReference type="RefSeq" id="XP_001007349.1">
    <property type="nucleotide sequence ID" value="XM_001007349.1"/>
</dbReference>
<reference evidence="6" key="1">
    <citation type="journal article" date="2006" name="PLoS Biol.">
        <title>Macronuclear genome sequence of the ciliate Tetrahymena thermophila, a model eukaryote.</title>
        <authorList>
            <person name="Eisen J.A."/>
            <person name="Coyne R.S."/>
            <person name="Wu M."/>
            <person name="Wu D."/>
            <person name="Thiagarajan M."/>
            <person name="Wortman J.R."/>
            <person name="Badger J.H."/>
            <person name="Ren Q."/>
            <person name="Amedeo P."/>
            <person name="Jones K.M."/>
            <person name="Tallon L.J."/>
            <person name="Delcher A.L."/>
            <person name="Salzberg S.L."/>
            <person name="Silva J.C."/>
            <person name="Haas B.J."/>
            <person name="Majoros W.H."/>
            <person name="Farzad M."/>
            <person name="Carlton J.M."/>
            <person name="Smith R.K. Jr."/>
            <person name="Garg J."/>
            <person name="Pearlman R.E."/>
            <person name="Karrer K.M."/>
            <person name="Sun L."/>
            <person name="Manning G."/>
            <person name="Elde N.C."/>
            <person name="Turkewitz A.P."/>
            <person name="Asai D.J."/>
            <person name="Wilkes D.E."/>
            <person name="Wang Y."/>
            <person name="Cai H."/>
            <person name="Collins K."/>
            <person name="Stewart B.A."/>
            <person name="Lee S.R."/>
            <person name="Wilamowska K."/>
            <person name="Weinberg Z."/>
            <person name="Ruzzo W.L."/>
            <person name="Wloga D."/>
            <person name="Gaertig J."/>
            <person name="Frankel J."/>
            <person name="Tsao C.-C."/>
            <person name="Gorovsky M.A."/>
            <person name="Keeling P.J."/>
            <person name="Waller R.F."/>
            <person name="Patron N.J."/>
            <person name="Cherry J.M."/>
            <person name="Stover N.A."/>
            <person name="Krieger C.J."/>
            <person name="del Toro C."/>
            <person name="Ryder H.F."/>
            <person name="Williamson S.C."/>
            <person name="Barbeau R.A."/>
            <person name="Hamilton E.P."/>
            <person name="Orias E."/>
        </authorList>
    </citation>
    <scope>NUCLEOTIDE SEQUENCE [LARGE SCALE GENOMIC DNA]</scope>
    <source>
        <strain evidence="6">SB210</strain>
    </source>
</reference>
<dbReference type="OrthoDB" id="421993at2759"/>
<organism evidence="5 6">
    <name type="scientific">Tetrahymena thermophila (strain SB210)</name>
    <dbReference type="NCBI Taxonomy" id="312017"/>
    <lineage>
        <taxon>Eukaryota</taxon>
        <taxon>Sar</taxon>
        <taxon>Alveolata</taxon>
        <taxon>Ciliophora</taxon>
        <taxon>Intramacronucleata</taxon>
        <taxon>Oligohymenophorea</taxon>
        <taxon>Hymenostomatida</taxon>
        <taxon>Tetrahymenina</taxon>
        <taxon>Tetrahymenidae</taxon>
        <taxon>Tetrahymena</taxon>
    </lineage>
</organism>
<dbReference type="OMA" id="AQVATNC"/>
<dbReference type="PANTHER" id="PTHR45847:SF6">
    <property type="entry name" value="FATTY ACID AMIDE HYDROLASE"/>
    <property type="match status" value="1"/>
</dbReference>
<dbReference type="GO" id="GO:0017064">
    <property type="term" value="F:fatty acid amide hydrolase activity"/>
    <property type="evidence" value="ECO:0007669"/>
    <property type="project" value="TreeGrafter"/>
</dbReference>
<dbReference type="Pfam" id="PF01425">
    <property type="entry name" value="Amidase"/>
    <property type="match status" value="1"/>
</dbReference>
<dbReference type="InterPro" id="IPR020556">
    <property type="entry name" value="Amidase_CS"/>
</dbReference>
<feature type="active site" description="Charge relay system" evidence="3">
    <location>
        <position position="233"/>
    </location>
</feature>
<evidence type="ECO:0000259" key="4">
    <source>
        <dbReference type="Pfam" id="PF01425"/>
    </source>
</evidence>
<dbReference type="GO" id="GO:0004040">
    <property type="term" value="F:amidase activity"/>
    <property type="evidence" value="ECO:0007669"/>
    <property type="project" value="TreeGrafter"/>
</dbReference>
<evidence type="ECO:0000256" key="3">
    <source>
        <dbReference type="PIRSR" id="PIRSR001221-1"/>
    </source>
</evidence>
<dbReference type="InterPro" id="IPR036928">
    <property type="entry name" value="AS_sf"/>
</dbReference>
<dbReference type="InParanoid" id="Q22PK5"/>
<evidence type="ECO:0000256" key="1">
    <source>
        <dbReference type="ARBA" id="ARBA00009199"/>
    </source>
</evidence>
<protein>
    <submittedName>
        <fullName evidence="5">Amidase</fullName>
    </submittedName>
</protein>
<feature type="active site" description="Acyl-ester intermediate" evidence="3">
    <location>
        <position position="257"/>
    </location>
</feature>
<evidence type="ECO:0000313" key="5">
    <source>
        <dbReference type="EMBL" id="EAR87104.1"/>
    </source>
</evidence>
<dbReference type="GO" id="GO:0009062">
    <property type="term" value="P:fatty acid catabolic process"/>
    <property type="evidence" value="ECO:0007669"/>
    <property type="project" value="TreeGrafter"/>
</dbReference>
<gene>
    <name evidence="5" type="ORF">TTHERM_00361390</name>
</gene>
<comment type="similarity">
    <text evidence="1">Belongs to the amidase family.</text>
</comment>
<dbReference type="GeneID" id="7832731"/>
<keyword evidence="2" id="KW-0378">Hydrolase</keyword>
<accession>Q22PK5</accession>
<dbReference type="SUPFAM" id="SSF75304">
    <property type="entry name" value="Amidase signature (AS) enzymes"/>
    <property type="match status" value="1"/>
</dbReference>
<dbReference type="EMBL" id="GG662855">
    <property type="protein sequence ID" value="EAR87104.1"/>
    <property type="molecule type" value="Genomic_DNA"/>
</dbReference>
<name>Q22PK5_TETTS</name>